<evidence type="ECO:0000313" key="1">
    <source>
        <dbReference type="EMBL" id="OWM88257.1"/>
    </source>
</evidence>
<reference evidence="1" key="2">
    <citation type="submission" date="2017-06" db="EMBL/GenBank/DDBJ databases">
        <title>The pomegranate genome and the genomics of punicalagin biosynthesis.</title>
        <authorList>
            <person name="Xu C."/>
        </authorList>
    </citation>
    <scope>NUCLEOTIDE SEQUENCE [LARGE SCALE GENOMIC DNA]</scope>
    <source>
        <tissue evidence="1">Fresh leaf</tissue>
    </source>
</reference>
<dbReference type="OrthoDB" id="2018352at2759"/>
<dbReference type="EMBL" id="MTKT01000797">
    <property type="protein sequence ID" value="OWM88257.1"/>
    <property type="molecule type" value="Genomic_DNA"/>
</dbReference>
<dbReference type="GeneID" id="116205468"/>
<comment type="caution">
    <text evidence="1">The sequence shown here is derived from an EMBL/GenBank/DDBJ whole genome shotgun (WGS) entry which is preliminary data.</text>
</comment>
<dbReference type="PANTHER" id="PTHR35998:SF1">
    <property type="entry name" value="OS02G0127900 PROTEIN"/>
    <property type="match status" value="1"/>
</dbReference>
<evidence type="ECO:0000313" key="2">
    <source>
        <dbReference type="EMBL" id="PKI45363.1"/>
    </source>
</evidence>
<reference evidence="3" key="1">
    <citation type="journal article" date="2017" name="Plant J.">
        <title>The pomegranate (Punica granatum L.) genome and the genomics of punicalagin biosynthesis.</title>
        <authorList>
            <person name="Qin G."/>
            <person name="Xu C."/>
            <person name="Ming R."/>
            <person name="Tang H."/>
            <person name="Guyot R."/>
            <person name="Kramer E.M."/>
            <person name="Hu Y."/>
            <person name="Yi X."/>
            <person name="Qi Y."/>
            <person name="Xu X."/>
            <person name="Gao Z."/>
            <person name="Pan H."/>
            <person name="Jian J."/>
            <person name="Tian Y."/>
            <person name="Yue Z."/>
            <person name="Xu Y."/>
        </authorList>
    </citation>
    <scope>NUCLEOTIDE SEQUENCE [LARGE SCALE GENOMIC DNA]</scope>
    <source>
        <strain evidence="3">cv. Dabenzi</strain>
    </source>
</reference>
<gene>
    <name evidence="1" type="ORF">CDL15_Pgr003669</name>
    <name evidence="2" type="ORF">CRG98_034167</name>
</gene>
<accession>A0A218XT96</accession>
<evidence type="ECO:0000313" key="3">
    <source>
        <dbReference type="Proteomes" id="UP000197138"/>
    </source>
</evidence>
<dbReference type="Proteomes" id="UP000197138">
    <property type="component" value="Unassembled WGS sequence"/>
</dbReference>
<sequence length="200" mass="22984">MVLWEIALGTAYFLGLKRTYRLALRMQRKLISRKHPKTRLFLQRRTRAVSDATLKAHRYIQEKDIGVRRNLGKWIRPWLHRIKLSARVYGSSAPGSGSNSSLSTSITEQIRKSTASQKSLGRTFKYGEAYRRMLSSSWTMRSKPFQPIAMMMGQACPALGNPTQQRHLTSSRLELPGQTHIGGKWDGVIRKDIMQWVLQK</sequence>
<dbReference type="STRING" id="22663.A0A218XT96"/>
<organism evidence="1 3">
    <name type="scientific">Punica granatum</name>
    <name type="common">Pomegranate</name>
    <dbReference type="NCBI Taxonomy" id="22663"/>
    <lineage>
        <taxon>Eukaryota</taxon>
        <taxon>Viridiplantae</taxon>
        <taxon>Streptophyta</taxon>
        <taxon>Embryophyta</taxon>
        <taxon>Tracheophyta</taxon>
        <taxon>Spermatophyta</taxon>
        <taxon>Magnoliopsida</taxon>
        <taxon>eudicotyledons</taxon>
        <taxon>Gunneridae</taxon>
        <taxon>Pentapetalae</taxon>
        <taxon>rosids</taxon>
        <taxon>malvids</taxon>
        <taxon>Myrtales</taxon>
        <taxon>Lythraceae</taxon>
        <taxon>Punica</taxon>
    </lineage>
</organism>
<dbReference type="Proteomes" id="UP000233551">
    <property type="component" value="Unassembled WGS sequence"/>
</dbReference>
<keyword evidence="4" id="KW-1185">Reference proteome</keyword>
<name>A0A218XT96_PUNGR</name>
<proteinExistence type="predicted"/>
<dbReference type="EMBL" id="PGOL01002722">
    <property type="protein sequence ID" value="PKI45363.1"/>
    <property type="molecule type" value="Genomic_DNA"/>
</dbReference>
<reference evidence="2 4" key="3">
    <citation type="submission" date="2017-11" db="EMBL/GenBank/DDBJ databases">
        <title>De-novo sequencing of pomegranate (Punica granatum L.) genome.</title>
        <authorList>
            <person name="Akparov Z."/>
            <person name="Amiraslanov A."/>
            <person name="Hajiyeva S."/>
            <person name="Abbasov M."/>
            <person name="Kaur K."/>
            <person name="Hamwieh A."/>
            <person name="Solovyev V."/>
            <person name="Salamov A."/>
            <person name="Braich B."/>
            <person name="Kosarev P."/>
            <person name="Mahmoud A."/>
            <person name="Hajiyev E."/>
            <person name="Babayeva S."/>
            <person name="Izzatullayeva V."/>
            <person name="Mammadov A."/>
            <person name="Mammadov A."/>
            <person name="Sharifova S."/>
            <person name="Ojaghi J."/>
            <person name="Eynullazada K."/>
            <person name="Bayramov B."/>
            <person name="Abdulazimova A."/>
            <person name="Shahmuradov I."/>
        </authorList>
    </citation>
    <scope>NUCLEOTIDE SEQUENCE [LARGE SCALE GENOMIC DNA]</scope>
    <source>
        <strain evidence="2">AG2017</strain>
        <strain evidence="4">cv. AG2017</strain>
        <tissue evidence="2">Leaf</tissue>
    </source>
</reference>
<protein>
    <submittedName>
        <fullName evidence="1">Uncharacterized protein</fullName>
    </submittedName>
</protein>
<dbReference type="PANTHER" id="PTHR35998">
    <property type="entry name" value="OS02G0127900 PROTEIN"/>
    <property type="match status" value="1"/>
</dbReference>
<evidence type="ECO:0000313" key="4">
    <source>
        <dbReference type="Proteomes" id="UP000233551"/>
    </source>
</evidence>
<dbReference type="AlphaFoldDB" id="A0A218XT96"/>